<accession>A0L653</accession>
<dbReference type="Gene3D" id="3.55.50.30">
    <property type="match status" value="1"/>
</dbReference>
<dbReference type="PANTHER" id="PTHR30332">
    <property type="entry name" value="PROBABLE GENERAL SECRETION PATHWAY PROTEIN D"/>
    <property type="match status" value="1"/>
</dbReference>
<organism evidence="3 4">
    <name type="scientific">Magnetococcus marinus (strain ATCC BAA-1437 / JCM 17883 / MC-1)</name>
    <dbReference type="NCBI Taxonomy" id="156889"/>
    <lineage>
        <taxon>Bacteria</taxon>
        <taxon>Pseudomonadati</taxon>
        <taxon>Pseudomonadota</taxon>
        <taxon>Magnetococcia</taxon>
        <taxon>Magnetococcales</taxon>
        <taxon>Magnetococcaceae</taxon>
        <taxon>Magnetococcus</taxon>
    </lineage>
</organism>
<name>A0L653_MAGMM</name>
<dbReference type="Proteomes" id="UP000002586">
    <property type="component" value="Chromosome"/>
</dbReference>
<feature type="domain" description="Type II/III secretion system secretin-like" evidence="2">
    <location>
        <begin position="398"/>
        <end position="573"/>
    </location>
</feature>
<comment type="similarity">
    <text evidence="1">Belongs to the bacterial secretin family.</text>
</comment>
<proteinExistence type="inferred from homology"/>
<dbReference type="AlphaFoldDB" id="A0L653"/>
<dbReference type="KEGG" id="mgm:Mmc1_0928"/>
<evidence type="ECO:0000313" key="3">
    <source>
        <dbReference type="EMBL" id="ABK43446.1"/>
    </source>
</evidence>
<dbReference type="PANTHER" id="PTHR30332:SF17">
    <property type="entry name" value="TYPE IV PILIATION SYSTEM PROTEIN DR_0774-RELATED"/>
    <property type="match status" value="1"/>
</dbReference>
<dbReference type="InterPro" id="IPR050810">
    <property type="entry name" value="Bact_Secretion_Sys_Channel"/>
</dbReference>
<dbReference type="InterPro" id="IPR001775">
    <property type="entry name" value="GspD/PilQ"/>
</dbReference>
<dbReference type="NCBIfam" id="TIGR02519">
    <property type="entry name" value="pilus_MshL"/>
    <property type="match status" value="1"/>
</dbReference>
<reference evidence="3 4" key="2">
    <citation type="journal article" date="2012" name="Int. J. Syst. Evol. Microbiol.">
        <title>Magnetococcus marinus gen. nov., sp. nov., a marine, magnetotactic bacterium that represents a novel lineage (Magnetococcaceae fam. nov.; Magnetococcales ord. nov.) at the base of the Alphaproteobacteria.</title>
        <authorList>
            <person name="Bazylinski D.A."/>
            <person name="Williams T.J."/>
            <person name="Lefevre C.T."/>
            <person name="Berg R.J."/>
            <person name="Zhang C.L."/>
            <person name="Bowser S.S."/>
            <person name="Dean A.J."/>
            <person name="Beveridge T.J."/>
        </authorList>
    </citation>
    <scope>NUCLEOTIDE SEQUENCE [LARGE SCALE GENOMIC DNA]</scope>
    <source>
        <strain evidence="4">ATCC BAA-1437 / JCM 17883 / MC-1</strain>
    </source>
</reference>
<reference evidence="4" key="1">
    <citation type="journal article" date="2009" name="Appl. Environ. Microbiol.">
        <title>Complete genome sequence of the chemolithoautotrophic marine magnetotactic coccus strain MC-1.</title>
        <authorList>
            <person name="Schubbe S."/>
            <person name="Williams T.J."/>
            <person name="Xie G."/>
            <person name="Kiss H.E."/>
            <person name="Brettin T.S."/>
            <person name="Martinez D."/>
            <person name="Ross C.A."/>
            <person name="Schuler D."/>
            <person name="Cox B.L."/>
            <person name="Nealson K.H."/>
            <person name="Bazylinski D.A."/>
        </authorList>
    </citation>
    <scope>NUCLEOTIDE SEQUENCE [LARGE SCALE GENOMIC DNA]</scope>
    <source>
        <strain evidence="4">ATCC BAA-1437 / JCM 17883 / MC-1</strain>
    </source>
</reference>
<evidence type="ECO:0000259" key="2">
    <source>
        <dbReference type="Pfam" id="PF00263"/>
    </source>
</evidence>
<gene>
    <name evidence="3" type="ordered locus">Mmc1_0928</name>
</gene>
<protein>
    <submittedName>
        <fullName evidence="3">Pilus (MSHA type) biogenesis protein MshL</fullName>
    </submittedName>
</protein>
<dbReference type="Pfam" id="PF00263">
    <property type="entry name" value="Secretin"/>
    <property type="match status" value="1"/>
</dbReference>
<keyword evidence="4" id="KW-1185">Reference proteome</keyword>
<dbReference type="STRING" id="156889.Mmc1_0928"/>
<dbReference type="RefSeq" id="WP_011712603.1">
    <property type="nucleotide sequence ID" value="NC_008576.1"/>
</dbReference>
<dbReference type="InterPro" id="IPR004846">
    <property type="entry name" value="T2SS/T3SS_dom"/>
</dbReference>
<dbReference type="OrthoDB" id="9775455at2"/>
<dbReference type="PROSITE" id="PS51257">
    <property type="entry name" value="PROKAR_LIPOPROTEIN"/>
    <property type="match status" value="1"/>
</dbReference>
<evidence type="ECO:0000256" key="1">
    <source>
        <dbReference type="RuleBase" id="RU004003"/>
    </source>
</evidence>
<dbReference type="InterPro" id="IPR013358">
    <property type="entry name" value="Pilus_biogenesis_MshL"/>
</dbReference>
<dbReference type="EMBL" id="CP000471">
    <property type="protein sequence ID" value="ABK43446.1"/>
    <property type="molecule type" value="Genomic_DNA"/>
</dbReference>
<dbReference type="HOGENOM" id="CLU_006756_3_4_5"/>
<dbReference type="PRINTS" id="PR00811">
    <property type="entry name" value="BCTERIALGSPD"/>
</dbReference>
<dbReference type="GO" id="GO:0009306">
    <property type="term" value="P:protein secretion"/>
    <property type="evidence" value="ECO:0007669"/>
    <property type="project" value="InterPro"/>
</dbReference>
<sequence length="574" mass="61938">MSNARVYKVWLLGLLLLLGGCQSLGMPNKNADKQGEVSKGSALQKAHAALAKESDEIARQRHELVQDMKALSVGLTEGRDIHRVLAREGAHMDDRMRAIQRDLQRTASEPPPPLPVPPVYNPLDDLKVSLEMDKEDVRHILKALAKMTRMNLLIDPRVLEEPPVITVSFRQMPASQVFEEILRLADLYGAIDGNILRVHMFQEMTYPLEFLETTYKSNFSVGGDVLGNAGSGQGGGKLTGSYSMSGASGNITNPYDAIEPIIQNLISSQGTEGQAYSLNRMTGTLHLKARPSVVRTVTKLVDQFKEVIGRQVLIETRVMEITLNETYRTGVDWWAFKGSIAAMMGQSGTYTGRIGSTNALSSNTFGLADISYPTTTTAATGLGLVISGANGAAIVDLLKQFGDVQVLSNPTIRARHGQPSMISVGTSNTYVSESEITTTGTGTTATTQADVVVNTVFDGLMIGVTPFIKEDGRVVMTVHPIKSDVTASSLDLVSVGGTNQVALPEVELKEMSTILETHSGDLVFLGGLIDKEKSATKTGMPLLGDIPLLGRLFSTDSSSDKTREMIIMLRVSVL</sequence>
<dbReference type="GO" id="GO:0015627">
    <property type="term" value="C:type II protein secretion system complex"/>
    <property type="evidence" value="ECO:0007669"/>
    <property type="project" value="TreeGrafter"/>
</dbReference>
<dbReference type="eggNOG" id="COG1450">
    <property type="taxonomic scope" value="Bacteria"/>
</dbReference>
<evidence type="ECO:0000313" key="4">
    <source>
        <dbReference type="Proteomes" id="UP000002586"/>
    </source>
</evidence>